<evidence type="ECO:0000256" key="4">
    <source>
        <dbReference type="PIRSR" id="PIRSR617867-1"/>
    </source>
</evidence>
<proteinExistence type="inferred from homology"/>
<dbReference type="AlphaFoldDB" id="A0A1V3FNS2"/>
<dbReference type="InterPro" id="IPR017867">
    <property type="entry name" value="Tyr_phospatase_low_mol_wt"/>
</dbReference>
<dbReference type="PANTHER" id="PTHR11717:SF31">
    <property type="entry name" value="LOW MOLECULAR WEIGHT PROTEIN-TYROSINE-PHOSPHATASE ETP-RELATED"/>
    <property type="match status" value="1"/>
</dbReference>
<dbReference type="SUPFAM" id="SSF52788">
    <property type="entry name" value="Phosphotyrosine protein phosphatases I"/>
    <property type="match status" value="1"/>
</dbReference>
<sequence length="149" mass="16805">MVSQTNVLFVCTGNTCRSPMAEALLRHKQLPHVQVRSAGVFAFEGSDASQHAKAVLAEKGIDVDHRASLLTKEHIDWATYVLTMTESHKQHVLSRFPEAEGKTFTLYEFLGDSKDVIDPFGGSIDVYRQTRDELEQAIEKLHEKLHEKL</sequence>
<dbReference type="Pfam" id="PF01451">
    <property type="entry name" value="LMWPc"/>
    <property type="match status" value="1"/>
</dbReference>
<keyword evidence="2" id="KW-0378">Hydrolase</keyword>
<evidence type="ECO:0000313" key="6">
    <source>
        <dbReference type="EMBL" id="OOE03256.1"/>
    </source>
</evidence>
<dbReference type="InterPro" id="IPR050438">
    <property type="entry name" value="LMW_PTPase"/>
</dbReference>
<reference evidence="7" key="1">
    <citation type="submission" date="2016-11" db="EMBL/GenBank/DDBJ databases">
        <title>Draft genome sequence of Anoxybacillus sp. strain 103 isolated from the Qarvajar hot spring in Nagorno-Karabach.</title>
        <authorList>
            <person name="Hovhannisyan P."/>
            <person name="Panosyan H."/>
            <person name="Birkeland N.-K."/>
        </authorList>
    </citation>
    <scope>NUCLEOTIDE SEQUENCE [LARGE SCALE GENOMIC DNA]</scope>
    <source>
        <strain evidence="7">103</strain>
    </source>
</reference>
<dbReference type="EMBL" id="MQAD01000010">
    <property type="protein sequence ID" value="OOE03256.1"/>
    <property type="molecule type" value="Genomic_DNA"/>
</dbReference>
<protein>
    <submittedName>
        <fullName evidence="6">Low molecular weight phosphatase family protein</fullName>
    </submittedName>
</protein>
<dbReference type="RefSeq" id="WP_077429168.1">
    <property type="nucleotide sequence ID" value="NZ_MQAD01000010.1"/>
</dbReference>
<comment type="caution">
    <text evidence="6">The sequence shown here is derived from an EMBL/GenBank/DDBJ whole genome shotgun (WGS) entry which is preliminary data.</text>
</comment>
<evidence type="ECO:0000256" key="1">
    <source>
        <dbReference type="ARBA" id="ARBA00011063"/>
    </source>
</evidence>
<organism evidence="6 7">
    <name type="scientific">Anoxybacillus kestanbolensis</name>
    <dbReference type="NCBI Taxonomy" id="227476"/>
    <lineage>
        <taxon>Bacteria</taxon>
        <taxon>Bacillati</taxon>
        <taxon>Bacillota</taxon>
        <taxon>Bacilli</taxon>
        <taxon>Bacillales</taxon>
        <taxon>Anoxybacillaceae</taxon>
        <taxon>Anoxybacillus</taxon>
    </lineage>
</organism>
<comment type="similarity">
    <text evidence="1">Belongs to the low molecular weight phosphotyrosine protein phosphatase family.</text>
</comment>
<dbReference type="SMART" id="SM00226">
    <property type="entry name" value="LMWPc"/>
    <property type="match status" value="1"/>
</dbReference>
<keyword evidence="7" id="KW-1185">Reference proteome</keyword>
<feature type="active site" description="Proton donor" evidence="4">
    <location>
        <position position="118"/>
    </location>
</feature>
<dbReference type="CDD" id="cd16344">
    <property type="entry name" value="LMWPAP"/>
    <property type="match status" value="1"/>
</dbReference>
<dbReference type="GO" id="GO:0004725">
    <property type="term" value="F:protein tyrosine phosphatase activity"/>
    <property type="evidence" value="ECO:0007669"/>
    <property type="project" value="InterPro"/>
</dbReference>
<gene>
    <name evidence="6" type="ORF">BO219_08160</name>
</gene>
<evidence type="ECO:0000256" key="2">
    <source>
        <dbReference type="ARBA" id="ARBA00022801"/>
    </source>
</evidence>
<keyword evidence="3" id="KW-0904">Protein phosphatase</keyword>
<dbReference type="Proteomes" id="UP000188458">
    <property type="component" value="Unassembled WGS sequence"/>
</dbReference>
<feature type="domain" description="Phosphotyrosine protein phosphatase I" evidence="5">
    <location>
        <begin position="5"/>
        <end position="144"/>
    </location>
</feature>
<dbReference type="InterPro" id="IPR023485">
    <property type="entry name" value="Ptyr_pPase"/>
</dbReference>
<evidence type="ECO:0000256" key="3">
    <source>
        <dbReference type="ARBA" id="ARBA00022912"/>
    </source>
</evidence>
<dbReference type="Gene3D" id="3.40.50.2300">
    <property type="match status" value="1"/>
</dbReference>
<name>A0A1V3FNS2_9BACL</name>
<evidence type="ECO:0000313" key="7">
    <source>
        <dbReference type="Proteomes" id="UP000188458"/>
    </source>
</evidence>
<dbReference type="PANTHER" id="PTHR11717">
    <property type="entry name" value="LOW MOLECULAR WEIGHT PROTEIN TYROSINE PHOSPHATASE"/>
    <property type="match status" value="1"/>
</dbReference>
<dbReference type="PRINTS" id="PR00719">
    <property type="entry name" value="LMWPTPASE"/>
</dbReference>
<evidence type="ECO:0000259" key="5">
    <source>
        <dbReference type="SMART" id="SM00226"/>
    </source>
</evidence>
<feature type="active site" evidence="4">
    <location>
        <position position="17"/>
    </location>
</feature>
<feature type="active site" description="Nucleophile" evidence="4">
    <location>
        <position position="11"/>
    </location>
</feature>
<accession>A0A1V3FNS2</accession>
<dbReference type="InterPro" id="IPR036196">
    <property type="entry name" value="Ptyr_pPase_sf"/>
</dbReference>